<evidence type="ECO:0000256" key="7">
    <source>
        <dbReference type="ARBA" id="ARBA00022989"/>
    </source>
</evidence>
<feature type="transmembrane region" description="Helical" evidence="14">
    <location>
        <begin position="304"/>
        <end position="328"/>
    </location>
</feature>
<feature type="transmembrane region" description="Helical" evidence="14">
    <location>
        <begin position="59"/>
        <end position="83"/>
    </location>
</feature>
<dbReference type="Proteomes" id="UP000196655">
    <property type="component" value="Unassembled WGS sequence"/>
</dbReference>
<comment type="subcellular location">
    <subcellularLocation>
        <location evidence="1">Cell membrane</location>
        <topology evidence="1">Multi-pass membrane protein</topology>
    </subcellularLocation>
</comment>
<dbReference type="EMBL" id="NHON01000130">
    <property type="protein sequence ID" value="OWJ58648.1"/>
    <property type="molecule type" value="Genomic_DNA"/>
</dbReference>
<keyword evidence="16" id="KW-1185">Reference proteome</keyword>
<accession>A0A211Z054</accession>
<keyword evidence="3" id="KW-0813">Transport</keyword>
<keyword evidence="7 14" id="KW-1133">Transmembrane helix</keyword>
<dbReference type="InterPro" id="IPR038377">
    <property type="entry name" value="Na/Glc_symporter_sf"/>
</dbReference>
<protein>
    <recommendedName>
        <fullName evidence="17">Sodium:solute symporter</fullName>
    </recommendedName>
</protein>
<evidence type="ECO:0000256" key="2">
    <source>
        <dbReference type="ARBA" id="ARBA00006434"/>
    </source>
</evidence>
<evidence type="ECO:0000256" key="1">
    <source>
        <dbReference type="ARBA" id="ARBA00004651"/>
    </source>
</evidence>
<dbReference type="PANTHER" id="PTHR48086">
    <property type="entry name" value="SODIUM/PROLINE SYMPORTER-RELATED"/>
    <property type="match status" value="1"/>
</dbReference>
<evidence type="ECO:0000256" key="4">
    <source>
        <dbReference type="ARBA" id="ARBA00022475"/>
    </source>
</evidence>
<dbReference type="RefSeq" id="WP_088157141.1">
    <property type="nucleotide sequence ID" value="NZ_NHON01000130.1"/>
</dbReference>
<dbReference type="PANTHER" id="PTHR48086:SF3">
    <property type="entry name" value="SODIUM_PROLINE SYMPORTER"/>
    <property type="match status" value="1"/>
</dbReference>
<keyword evidence="9" id="KW-0406">Ion transport</keyword>
<evidence type="ECO:0000256" key="12">
    <source>
        <dbReference type="ARBA" id="ARBA00033708"/>
    </source>
</evidence>
<dbReference type="GO" id="GO:0006814">
    <property type="term" value="P:sodium ion transport"/>
    <property type="evidence" value="ECO:0007669"/>
    <property type="project" value="UniProtKB-KW"/>
</dbReference>
<evidence type="ECO:0000256" key="14">
    <source>
        <dbReference type="SAM" id="Phobius"/>
    </source>
</evidence>
<keyword evidence="4" id="KW-1003">Cell membrane</keyword>
<dbReference type="AlphaFoldDB" id="A0A211Z054"/>
<dbReference type="GO" id="GO:0015293">
    <property type="term" value="F:symporter activity"/>
    <property type="evidence" value="ECO:0007669"/>
    <property type="project" value="UniProtKB-KW"/>
</dbReference>
<keyword evidence="11" id="KW-0739">Sodium transport</keyword>
<evidence type="ECO:0000313" key="16">
    <source>
        <dbReference type="Proteomes" id="UP000196655"/>
    </source>
</evidence>
<evidence type="ECO:0000256" key="9">
    <source>
        <dbReference type="ARBA" id="ARBA00023065"/>
    </source>
</evidence>
<feature type="transmembrane region" description="Helical" evidence="14">
    <location>
        <begin position="271"/>
        <end position="292"/>
    </location>
</feature>
<feature type="transmembrane region" description="Helical" evidence="14">
    <location>
        <begin position="363"/>
        <end position="383"/>
    </location>
</feature>
<evidence type="ECO:0000256" key="10">
    <source>
        <dbReference type="ARBA" id="ARBA00023136"/>
    </source>
</evidence>
<dbReference type="CDD" id="cd10322">
    <property type="entry name" value="SLC5sbd"/>
    <property type="match status" value="1"/>
</dbReference>
<reference evidence="16" key="1">
    <citation type="submission" date="2017-05" db="EMBL/GenBank/DDBJ databases">
        <authorList>
            <person name="Macchi M."/>
            <person name="Festa S."/>
            <person name="Coppotelli B.M."/>
            <person name="Morelli I.S."/>
        </authorList>
    </citation>
    <scope>NUCLEOTIDE SEQUENCE [LARGE SCALE GENOMIC DNA]</scope>
    <source>
        <strain evidence="16">I</strain>
    </source>
</reference>
<evidence type="ECO:0000256" key="8">
    <source>
        <dbReference type="ARBA" id="ARBA00023053"/>
    </source>
</evidence>
<feature type="transmembrane region" description="Helical" evidence="14">
    <location>
        <begin position="118"/>
        <end position="136"/>
    </location>
</feature>
<comment type="caution">
    <text evidence="15">The sequence shown here is derived from an EMBL/GenBank/DDBJ whole genome shotgun (WGS) entry which is preliminary data.</text>
</comment>
<dbReference type="GO" id="GO:0005886">
    <property type="term" value="C:plasma membrane"/>
    <property type="evidence" value="ECO:0007669"/>
    <property type="project" value="UniProtKB-SubCell"/>
</dbReference>
<dbReference type="OrthoDB" id="9764416at2"/>
<dbReference type="InterPro" id="IPR001734">
    <property type="entry name" value="Na/solute_symporter"/>
</dbReference>
<dbReference type="InterPro" id="IPR050277">
    <property type="entry name" value="Sodium:Solute_Symporter"/>
</dbReference>
<name>A0A211Z054_9PROT</name>
<comment type="similarity">
    <text evidence="2 13">Belongs to the sodium:solute symporter (SSF) (TC 2.A.21) family.</text>
</comment>
<evidence type="ECO:0000256" key="6">
    <source>
        <dbReference type="ARBA" id="ARBA00022847"/>
    </source>
</evidence>
<sequence>MGIVITFGVLAAFFAAVVLILQRSYVADRNFSDFTVAGRSFGGFYQAMAFLNTYLPGTVFISSVGFVAGSGAVGIGILSIMLAPLVMYLMADRVWVWGAAYDLRTQPDLMALRFDSRAIRIIAALIGVAGLFPWMVLGMQSLGAVFHALSLGHLDFTTSVVLGVAVMTVRQAWTIRMGMRGIVISDLFQGIVAYGVGSVLVIAVIAWLHAGGASLAAVPPGRLALPGPGTPMPLLFFSLTLLPLLCSLCWPDLFVRLYTGSGIRSVKRSSAYCAPIALVFMSGLYFMAMLALGRPDVAAAPDEAWFTLTLAAGGPWLLALAGTVVFAASMGNIDATVQSSGAQIANDVLAALRRDGRPMSQRALIVASQIAMAAITFGAAFIACLPLPSLFTVALFAFQLMVQISVPLYFGIFTRFGNREGAIASMLSGIAVAGTLQVLWPVGVPWAYGLTAGTVALVLNVTVYVAAGLLLPKTAGERARLDALFATAADAGNAIRRDRAPGRPSPSATA</sequence>
<feature type="transmembrane region" description="Helical" evidence="14">
    <location>
        <begin position="230"/>
        <end position="250"/>
    </location>
</feature>
<feature type="transmembrane region" description="Helical" evidence="14">
    <location>
        <begin position="187"/>
        <end position="210"/>
    </location>
</feature>
<evidence type="ECO:0000256" key="13">
    <source>
        <dbReference type="RuleBase" id="RU362091"/>
    </source>
</evidence>
<feature type="transmembrane region" description="Helical" evidence="14">
    <location>
        <begin position="422"/>
        <end position="440"/>
    </location>
</feature>
<comment type="catalytic activity">
    <reaction evidence="12">
        <text>L-proline(in) + Na(+)(in) = L-proline(out) + Na(+)(out)</text>
        <dbReference type="Rhea" id="RHEA:28967"/>
        <dbReference type="ChEBI" id="CHEBI:29101"/>
        <dbReference type="ChEBI" id="CHEBI:60039"/>
    </reaction>
</comment>
<evidence type="ECO:0000256" key="5">
    <source>
        <dbReference type="ARBA" id="ARBA00022692"/>
    </source>
</evidence>
<keyword evidence="6" id="KW-0769">Symport</keyword>
<keyword evidence="5 14" id="KW-0812">Transmembrane</keyword>
<evidence type="ECO:0000256" key="11">
    <source>
        <dbReference type="ARBA" id="ARBA00023201"/>
    </source>
</evidence>
<gene>
    <name evidence="15" type="ORF">BWR60_33200</name>
</gene>
<keyword evidence="8" id="KW-0915">Sodium</keyword>
<keyword evidence="10 14" id="KW-0472">Membrane</keyword>
<dbReference type="Gene3D" id="1.20.1730.10">
    <property type="entry name" value="Sodium/glucose cotransporter"/>
    <property type="match status" value="1"/>
</dbReference>
<dbReference type="PROSITE" id="PS50283">
    <property type="entry name" value="NA_SOLUT_SYMP_3"/>
    <property type="match status" value="1"/>
</dbReference>
<dbReference type="Pfam" id="PF00474">
    <property type="entry name" value="SSF"/>
    <property type="match status" value="1"/>
</dbReference>
<feature type="transmembrane region" description="Helical" evidence="14">
    <location>
        <begin position="389"/>
        <end position="410"/>
    </location>
</feature>
<feature type="transmembrane region" description="Helical" evidence="14">
    <location>
        <begin position="446"/>
        <end position="471"/>
    </location>
</feature>
<evidence type="ECO:0000256" key="3">
    <source>
        <dbReference type="ARBA" id="ARBA00022448"/>
    </source>
</evidence>
<evidence type="ECO:0008006" key="17">
    <source>
        <dbReference type="Google" id="ProtNLM"/>
    </source>
</evidence>
<proteinExistence type="inferred from homology"/>
<evidence type="ECO:0000313" key="15">
    <source>
        <dbReference type="EMBL" id="OWJ58648.1"/>
    </source>
</evidence>
<organism evidence="15 16">
    <name type="scientific">Inquilinus limosus</name>
    <dbReference type="NCBI Taxonomy" id="171674"/>
    <lineage>
        <taxon>Bacteria</taxon>
        <taxon>Pseudomonadati</taxon>
        <taxon>Pseudomonadota</taxon>
        <taxon>Alphaproteobacteria</taxon>
        <taxon>Rhodospirillales</taxon>
        <taxon>Rhodospirillaceae</taxon>
        <taxon>Inquilinus</taxon>
    </lineage>
</organism>